<protein>
    <submittedName>
        <fullName evidence="1">Uncharacterized protein</fullName>
    </submittedName>
</protein>
<dbReference type="SUPFAM" id="SSF140860">
    <property type="entry name" value="Pseudo ankyrin repeat-like"/>
    <property type="match status" value="1"/>
</dbReference>
<proteinExistence type="predicted"/>
<evidence type="ECO:0000313" key="2">
    <source>
        <dbReference type="Proteomes" id="UP000596742"/>
    </source>
</evidence>
<dbReference type="Proteomes" id="UP000596742">
    <property type="component" value="Unassembled WGS sequence"/>
</dbReference>
<dbReference type="EMBL" id="UYJE01004609">
    <property type="protein sequence ID" value="VDI29670.1"/>
    <property type="molecule type" value="Genomic_DNA"/>
</dbReference>
<evidence type="ECO:0000313" key="1">
    <source>
        <dbReference type="EMBL" id="VDI29670.1"/>
    </source>
</evidence>
<accession>A0A8B6E740</accession>
<gene>
    <name evidence="1" type="ORF">MGAL_10B042454</name>
</gene>
<organism evidence="1 2">
    <name type="scientific">Mytilus galloprovincialis</name>
    <name type="common">Mediterranean mussel</name>
    <dbReference type="NCBI Taxonomy" id="29158"/>
    <lineage>
        <taxon>Eukaryota</taxon>
        <taxon>Metazoa</taxon>
        <taxon>Spiralia</taxon>
        <taxon>Lophotrochozoa</taxon>
        <taxon>Mollusca</taxon>
        <taxon>Bivalvia</taxon>
        <taxon>Autobranchia</taxon>
        <taxon>Pteriomorphia</taxon>
        <taxon>Mytilida</taxon>
        <taxon>Mytiloidea</taxon>
        <taxon>Mytilidae</taxon>
        <taxon>Mytilinae</taxon>
        <taxon>Mytilus</taxon>
    </lineage>
</organism>
<dbReference type="InterPro" id="IPR036770">
    <property type="entry name" value="Ankyrin_rpt-contain_sf"/>
</dbReference>
<dbReference type="Gene3D" id="1.25.40.20">
    <property type="entry name" value="Ankyrin repeat-containing domain"/>
    <property type="match status" value="1"/>
</dbReference>
<name>A0A8B6E740_MYTGA</name>
<dbReference type="OrthoDB" id="10499848at2759"/>
<keyword evidence="2" id="KW-1185">Reference proteome</keyword>
<reference evidence="1" key="1">
    <citation type="submission" date="2018-11" db="EMBL/GenBank/DDBJ databases">
        <authorList>
            <person name="Alioto T."/>
            <person name="Alioto T."/>
        </authorList>
    </citation>
    <scope>NUCLEOTIDE SEQUENCE</scope>
</reference>
<dbReference type="AlphaFoldDB" id="A0A8B6E740"/>
<comment type="caution">
    <text evidence="1">The sequence shown here is derived from an EMBL/GenBank/DDBJ whole genome shotgun (WGS) entry which is preliminary data.</text>
</comment>
<sequence length="417" mass="49091">MVAKVGYEQFDLKALCQQACSSKRMKILEWFVQNIDPPRLDVYTIINSTLVNKRSDILEHIMNKIEIESLDKWEVLKSVTEYYASECSFTILKIVRTIWDSTEDKEVLHMEEIVNTAYERKYFELLMWIHDNCHPYISIDSKKVLMLACEDNRVDVAKWLLQTFEQTSLDIDGGELFMIACSKTYEILQEQSIEMVKWILASFQIKGSDIVSDDIKEMINKSLEQKNYFLVNWFLEERSYCSFDKQMILNKACSDDEIETIKILSKYFYALDMTQAMINVSCFRYRRYIERDYNTNQLVLCLSLLWNEVNKIGHDSIDIRTIVSTVCKEKEVRNNVMTWILLNLPLDQIPINEVLITCCQQSKIQHVKYILHKVALEQLDVRKAFVKACQEFPGDCQFQLQNCKPRCVESFQKEGIN</sequence>